<keyword evidence="2" id="KW-1185">Reference proteome</keyword>
<reference evidence="1 2" key="1">
    <citation type="submission" date="2021-08" db="EMBL/GenBank/DDBJ databases">
        <authorList>
            <person name="DeCurzio J.M.K."/>
            <person name="Krukonis G.P."/>
            <person name="Delesalle V.A."/>
        </authorList>
    </citation>
    <scope>NUCLEOTIDE SEQUENCE [LARGE SCALE GENOMIC DNA]</scope>
</reference>
<accession>A0AAE8XEU7</accession>
<dbReference type="KEGG" id="vg:80266412"/>
<gene>
    <name evidence="1" type="primary">182</name>
    <name evidence="1" type="ORF">M51_182</name>
</gene>
<evidence type="ECO:0000313" key="1">
    <source>
        <dbReference type="EMBL" id="UAV89763.1"/>
    </source>
</evidence>
<organism evidence="1 2">
    <name type="scientific">Pseudomonas phage M5.1</name>
    <dbReference type="NCBI Taxonomy" id="2873460"/>
    <lineage>
        <taxon>Viruses</taxon>
        <taxon>Duplodnaviria</taxon>
        <taxon>Heunggongvirae</taxon>
        <taxon>Uroviricota</taxon>
        <taxon>Caudoviricetes</taxon>
        <taxon>Vandenendeviridae</taxon>
        <taxon>Gorskivirinae</taxon>
        <taxon>Kremarvirus</taxon>
        <taxon>Kremarvirus M51</taxon>
    </lineage>
</organism>
<protein>
    <submittedName>
        <fullName evidence="1">Uncharacterized protein</fullName>
    </submittedName>
</protein>
<name>A0AAE8XEU7_9CAUD</name>
<dbReference type="Proteomes" id="UP000828412">
    <property type="component" value="Segment"/>
</dbReference>
<evidence type="ECO:0000313" key="2">
    <source>
        <dbReference type="Proteomes" id="UP000828412"/>
    </source>
</evidence>
<sequence>MGMQNLALQSLNNVKAFRGYAVIGGVVQLSDNEVVQHLDASYGDAIVCNVAFAPGDLLRQASPILFRSVANEYHEELQISLMSQLSQGNDVDIEFNE</sequence>
<proteinExistence type="predicted"/>
<dbReference type="RefSeq" id="YP_010766715.1">
    <property type="nucleotide sequence ID" value="NC_073680.1"/>
</dbReference>
<dbReference type="EMBL" id="MZ826350">
    <property type="protein sequence ID" value="UAV89763.1"/>
    <property type="molecule type" value="Genomic_DNA"/>
</dbReference>
<dbReference type="GeneID" id="80266412"/>